<organism evidence="12 13">
    <name type="scientific">Porites evermanni</name>
    <dbReference type="NCBI Taxonomy" id="104178"/>
    <lineage>
        <taxon>Eukaryota</taxon>
        <taxon>Metazoa</taxon>
        <taxon>Cnidaria</taxon>
        <taxon>Anthozoa</taxon>
        <taxon>Hexacorallia</taxon>
        <taxon>Scleractinia</taxon>
        <taxon>Fungiina</taxon>
        <taxon>Poritidae</taxon>
        <taxon>Porites</taxon>
    </lineage>
</organism>
<dbReference type="CDD" id="cd00637">
    <property type="entry name" value="7tm_classA_rhodopsin-like"/>
    <property type="match status" value="2"/>
</dbReference>
<keyword evidence="4 10" id="KW-1133">Transmembrane helix</keyword>
<name>A0ABN8LIS8_9CNID</name>
<evidence type="ECO:0000256" key="9">
    <source>
        <dbReference type="ARBA" id="ARBA00023224"/>
    </source>
</evidence>
<dbReference type="PRINTS" id="PR00237">
    <property type="entry name" value="GPCRRHODOPSN"/>
</dbReference>
<feature type="transmembrane region" description="Helical" evidence="10">
    <location>
        <begin position="530"/>
        <end position="557"/>
    </location>
</feature>
<evidence type="ECO:0000256" key="7">
    <source>
        <dbReference type="ARBA" id="ARBA00023170"/>
    </source>
</evidence>
<sequence length="609" mass="68910">MKTADNSSQPPYQRCLITVLPEELQLPARDFANHVVIPINVVLITMATLCNGFVVITVARTKSLQRPSLLMLCSLALTDLLYSFYFLSRCLAFLADEFFCPKLPSVETSAFSALCLIATLGTLAVISQDRYLALNKPYWYRNHVTTSRAFYLICGTWLASATISILIYFSRKFVLPIAIAQIFFLLFCVVCILMIIFSYLGVFCKRKTPVNVILIPAILKREKQMANTVAVILFLFLVTFIPGTLLALVHAFAQNVNVQATFPFSGFFLLLNSLLNPLLNFGRSKEMRRALRHLLRRQQEFSQKITMTADNSSQPPYQACLITVLPEEIQLPARDFANHVVLPVNVLLIVMATLCNGFVLIAVARTKSLQRPSQIMLCSLAMTDLLYSLYYFLKYLEIFADEHLCPKKSRDKISIFSPLCLLATLGTLAVISRDRRLALKKPYWYRSHVTKSRASTLICGIWLASATIALLTHIRWRSDVPILLGRILSFLFCVICLSVIIFSYLGVFCKRTSSVDALLTHAILKREKRMANTVALILLLFLSTFLPGIFIALAHVFSKDVTTQSTIPFKGFFLQLNSLLNPLLNFWRNKELRRSLRNLLKPNQEVLPS</sequence>
<dbReference type="InterPro" id="IPR017452">
    <property type="entry name" value="GPCR_Rhodpsn_7TM"/>
</dbReference>
<dbReference type="PANTHER" id="PTHR24246">
    <property type="entry name" value="OLFACTORY RECEPTOR AND ADENOSINE RECEPTOR"/>
    <property type="match status" value="1"/>
</dbReference>
<keyword evidence="7" id="KW-0675">Receptor</keyword>
<feature type="transmembrane region" description="Helical" evidence="10">
    <location>
        <begin position="225"/>
        <end position="253"/>
    </location>
</feature>
<protein>
    <recommendedName>
        <fullName evidence="11">G-protein coupled receptors family 1 profile domain-containing protein</fullName>
    </recommendedName>
</protein>
<feature type="transmembrane region" description="Helical" evidence="10">
    <location>
        <begin position="340"/>
        <end position="363"/>
    </location>
</feature>
<keyword evidence="8" id="KW-0325">Glycoprotein</keyword>
<dbReference type="EMBL" id="CALNXI010000022">
    <property type="protein sequence ID" value="CAH3015310.1"/>
    <property type="molecule type" value="Genomic_DNA"/>
</dbReference>
<reference evidence="12 13" key="1">
    <citation type="submission" date="2022-05" db="EMBL/GenBank/DDBJ databases">
        <authorList>
            <consortium name="Genoscope - CEA"/>
            <person name="William W."/>
        </authorList>
    </citation>
    <scope>NUCLEOTIDE SEQUENCE [LARGE SCALE GENOMIC DNA]</scope>
</reference>
<feature type="transmembrane region" description="Helical" evidence="10">
    <location>
        <begin position="454"/>
        <end position="475"/>
    </location>
</feature>
<evidence type="ECO:0000256" key="5">
    <source>
        <dbReference type="ARBA" id="ARBA00023040"/>
    </source>
</evidence>
<feature type="transmembrane region" description="Helical" evidence="10">
    <location>
        <begin position="569"/>
        <end position="587"/>
    </location>
</feature>
<dbReference type="SUPFAM" id="SSF81321">
    <property type="entry name" value="Family A G protein-coupled receptor-like"/>
    <property type="match status" value="2"/>
</dbReference>
<evidence type="ECO:0000313" key="12">
    <source>
        <dbReference type="EMBL" id="CAH3015310.1"/>
    </source>
</evidence>
<dbReference type="PROSITE" id="PS50262">
    <property type="entry name" value="G_PROTEIN_RECEP_F1_2"/>
    <property type="match status" value="2"/>
</dbReference>
<dbReference type="SMART" id="SM01381">
    <property type="entry name" value="7TM_GPCR_Srsx"/>
    <property type="match status" value="1"/>
</dbReference>
<proteinExistence type="predicted"/>
<feature type="transmembrane region" description="Helical" evidence="10">
    <location>
        <begin position="149"/>
        <end position="169"/>
    </location>
</feature>
<keyword evidence="13" id="KW-1185">Reference proteome</keyword>
<accession>A0ABN8LIS8</accession>
<feature type="domain" description="G-protein coupled receptors family 1 profile" evidence="11">
    <location>
        <begin position="50"/>
        <end position="280"/>
    </location>
</feature>
<feature type="transmembrane region" description="Helical" evidence="10">
    <location>
        <begin position="413"/>
        <end position="433"/>
    </location>
</feature>
<evidence type="ECO:0000256" key="4">
    <source>
        <dbReference type="ARBA" id="ARBA00022989"/>
    </source>
</evidence>
<feature type="transmembrane region" description="Helical" evidence="10">
    <location>
        <begin position="175"/>
        <end position="204"/>
    </location>
</feature>
<feature type="domain" description="G-protein coupled receptors family 1 profile" evidence="11">
    <location>
        <begin position="355"/>
        <end position="585"/>
    </location>
</feature>
<evidence type="ECO:0000256" key="3">
    <source>
        <dbReference type="ARBA" id="ARBA00022692"/>
    </source>
</evidence>
<keyword evidence="9" id="KW-0807">Transducer</keyword>
<evidence type="ECO:0000256" key="8">
    <source>
        <dbReference type="ARBA" id="ARBA00023180"/>
    </source>
</evidence>
<feature type="transmembrane region" description="Helical" evidence="10">
    <location>
        <begin position="487"/>
        <end position="509"/>
    </location>
</feature>
<dbReference type="InterPro" id="IPR000276">
    <property type="entry name" value="GPCR_Rhodpsn"/>
</dbReference>
<comment type="subcellular location">
    <subcellularLocation>
        <location evidence="1">Cell membrane</location>
        <topology evidence="1">Multi-pass membrane protein</topology>
    </subcellularLocation>
</comment>
<dbReference type="Proteomes" id="UP001159427">
    <property type="component" value="Unassembled WGS sequence"/>
</dbReference>
<evidence type="ECO:0000259" key="11">
    <source>
        <dbReference type="PROSITE" id="PS50262"/>
    </source>
</evidence>
<evidence type="ECO:0000256" key="6">
    <source>
        <dbReference type="ARBA" id="ARBA00023136"/>
    </source>
</evidence>
<evidence type="ECO:0000256" key="1">
    <source>
        <dbReference type="ARBA" id="ARBA00004651"/>
    </source>
</evidence>
<keyword evidence="3 10" id="KW-0812">Transmembrane</keyword>
<comment type="caution">
    <text evidence="12">The sequence shown here is derived from an EMBL/GenBank/DDBJ whole genome shotgun (WGS) entry which is preliminary data.</text>
</comment>
<evidence type="ECO:0000256" key="10">
    <source>
        <dbReference type="SAM" id="Phobius"/>
    </source>
</evidence>
<evidence type="ECO:0000313" key="13">
    <source>
        <dbReference type="Proteomes" id="UP001159427"/>
    </source>
</evidence>
<gene>
    <name evidence="12" type="ORF">PEVE_00015561</name>
</gene>
<feature type="transmembrane region" description="Helical" evidence="10">
    <location>
        <begin position="69"/>
        <end position="88"/>
    </location>
</feature>
<feature type="transmembrane region" description="Helical" evidence="10">
    <location>
        <begin position="35"/>
        <end position="57"/>
    </location>
</feature>
<dbReference type="PANTHER" id="PTHR24246:SF27">
    <property type="entry name" value="ADENOSINE RECEPTOR, ISOFORM A"/>
    <property type="match status" value="1"/>
</dbReference>
<evidence type="ECO:0000256" key="2">
    <source>
        <dbReference type="ARBA" id="ARBA00022475"/>
    </source>
</evidence>
<dbReference type="Pfam" id="PF00001">
    <property type="entry name" value="7tm_1"/>
    <property type="match status" value="2"/>
</dbReference>
<dbReference type="Gene3D" id="1.20.1070.10">
    <property type="entry name" value="Rhodopsin 7-helix transmembrane proteins"/>
    <property type="match status" value="2"/>
</dbReference>
<feature type="transmembrane region" description="Helical" evidence="10">
    <location>
        <begin position="108"/>
        <end position="128"/>
    </location>
</feature>
<keyword evidence="2" id="KW-1003">Cell membrane</keyword>
<keyword evidence="6 10" id="KW-0472">Membrane</keyword>
<keyword evidence="5" id="KW-0297">G-protein coupled receptor</keyword>